<name>A0A2V4DXX0_9GAMM</name>
<accession>A0A2V4DXX0</accession>
<protein>
    <submittedName>
        <fullName evidence="1">Uncharacterized protein</fullName>
    </submittedName>
</protein>
<keyword evidence="2" id="KW-1185">Reference proteome</keyword>
<gene>
    <name evidence="1" type="ORF">DKK78_08020</name>
</gene>
<dbReference type="RefSeq" id="WP_110448166.1">
    <property type="nucleotide sequence ID" value="NZ_CP132381.1"/>
</dbReference>
<organism evidence="1 2">
    <name type="scientific">Gilliamella apis</name>
    <dbReference type="NCBI Taxonomy" id="1970738"/>
    <lineage>
        <taxon>Bacteria</taxon>
        <taxon>Pseudomonadati</taxon>
        <taxon>Pseudomonadota</taxon>
        <taxon>Gammaproteobacteria</taxon>
        <taxon>Orbales</taxon>
        <taxon>Orbaceae</taxon>
        <taxon>Gilliamella</taxon>
    </lineage>
</organism>
<dbReference type="EMBL" id="QGLO01000006">
    <property type="protein sequence ID" value="PXY90332.1"/>
    <property type="molecule type" value="Genomic_DNA"/>
</dbReference>
<dbReference type="Proteomes" id="UP000247673">
    <property type="component" value="Unassembled WGS sequence"/>
</dbReference>
<reference evidence="1 2" key="1">
    <citation type="submission" date="2018-05" db="EMBL/GenBank/DDBJ databases">
        <title>Reference genomes for bee gut microbiota database.</title>
        <authorList>
            <person name="Ellegaard K.M."/>
        </authorList>
    </citation>
    <scope>NUCLEOTIDE SEQUENCE [LARGE SCALE GENOMIC DNA]</scope>
    <source>
        <strain evidence="1 2">ESL0172</strain>
    </source>
</reference>
<proteinExistence type="predicted"/>
<sequence length="189" mass="22534">MFIEEKLSISQRHNYLSLIEEGIFFRAYNQSAYILSQYYHQELKVMSNMVKKLNNQLIVFCAFPKMQIKQRLPRAVKTEWGYELKGNFELSNYQDWFEQILSLDSDSKYIKNINKKNINHDGNSLKKQEKILQRQLTSAMNASLASPIFYNIQLTQQQLKFLHKWQRGNCLPIIMENFIESIKQQLQKN</sequence>
<evidence type="ECO:0000313" key="1">
    <source>
        <dbReference type="EMBL" id="PXY90332.1"/>
    </source>
</evidence>
<comment type="caution">
    <text evidence="1">The sequence shown here is derived from an EMBL/GenBank/DDBJ whole genome shotgun (WGS) entry which is preliminary data.</text>
</comment>
<evidence type="ECO:0000313" key="2">
    <source>
        <dbReference type="Proteomes" id="UP000247673"/>
    </source>
</evidence>
<dbReference type="OrthoDB" id="7068260at2"/>
<dbReference type="AlphaFoldDB" id="A0A2V4DXX0"/>